<dbReference type="EMBL" id="WJQU01000004">
    <property type="protein sequence ID" value="KAJ6635891.1"/>
    <property type="molecule type" value="Genomic_DNA"/>
</dbReference>
<evidence type="ECO:0000313" key="2">
    <source>
        <dbReference type="Proteomes" id="UP001151699"/>
    </source>
</evidence>
<protein>
    <submittedName>
        <fullName evidence="1">Uncharacterized protein</fullName>
    </submittedName>
</protein>
<keyword evidence="2" id="KW-1185">Reference proteome</keyword>
<reference evidence="1" key="1">
    <citation type="submission" date="2022-07" db="EMBL/GenBank/DDBJ databases">
        <authorList>
            <person name="Trinca V."/>
            <person name="Uliana J.V.C."/>
            <person name="Torres T.T."/>
            <person name="Ward R.J."/>
            <person name="Monesi N."/>
        </authorList>
    </citation>
    <scope>NUCLEOTIDE SEQUENCE</scope>
    <source>
        <strain evidence="1">HSMRA1968</strain>
        <tissue evidence="1">Whole embryos</tissue>
    </source>
</reference>
<sequence>MSLCLTKDAYKNDSKAESMGTTTIPNYPFTF</sequence>
<organism evidence="1 2">
    <name type="scientific">Pseudolycoriella hygida</name>
    <dbReference type="NCBI Taxonomy" id="35572"/>
    <lineage>
        <taxon>Eukaryota</taxon>
        <taxon>Metazoa</taxon>
        <taxon>Ecdysozoa</taxon>
        <taxon>Arthropoda</taxon>
        <taxon>Hexapoda</taxon>
        <taxon>Insecta</taxon>
        <taxon>Pterygota</taxon>
        <taxon>Neoptera</taxon>
        <taxon>Endopterygota</taxon>
        <taxon>Diptera</taxon>
        <taxon>Nematocera</taxon>
        <taxon>Sciaroidea</taxon>
        <taxon>Sciaridae</taxon>
        <taxon>Pseudolycoriella</taxon>
    </lineage>
</organism>
<name>A0A9Q0RXB7_9DIPT</name>
<dbReference type="AlphaFoldDB" id="A0A9Q0RXB7"/>
<accession>A0A9Q0RXB7</accession>
<comment type="caution">
    <text evidence="1">The sequence shown here is derived from an EMBL/GenBank/DDBJ whole genome shotgun (WGS) entry which is preliminary data.</text>
</comment>
<gene>
    <name evidence="1" type="ORF">Bhyg_14477</name>
</gene>
<proteinExistence type="predicted"/>
<dbReference type="Proteomes" id="UP001151699">
    <property type="component" value="Chromosome C"/>
</dbReference>
<evidence type="ECO:0000313" key="1">
    <source>
        <dbReference type="EMBL" id="KAJ6635891.1"/>
    </source>
</evidence>